<proteinExistence type="predicted"/>
<protein>
    <submittedName>
        <fullName evidence="3">FAD/NAD(P)-binding oxidoreductase</fullName>
    </submittedName>
</protein>
<name>A0ABT9I3M4_9GAMM</name>
<accession>A0ABT9I3M4</accession>
<dbReference type="Pfam" id="PF07992">
    <property type="entry name" value="Pyr_redox_2"/>
    <property type="match status" value="1"/>
</dbReference>
<keyword evidence="4" id="KW-1185">Reference proteome</keyword>
<feature type="transmembrane region" description="Helical" evidence="1">
    <location>
        <begin position="7"/>
        <end position="28"/>
    </location>
</feature>
<sequence>MKTQVGIRYDIVVIGGGAAGLSVIASLLKRQPDVKIALAEPATEHYYQPGWTLVGGGVFKQADTIKSMSSLIPKQVSWYQNAVSHFAPAQNQVTLTDGTCLEYRSLIIATGLSLNWAAIDGLGDNLGSHGITSNYARGLAPYTWQLVQQLKQGDAIFTQPPMPIKCAGAPQKAMYLSCDHWQRQQVLSNINAQFCTAGAALFGVADYVPALQQYVDRYGIQLNMQTNLVAVDAPNQTAFFKQTLADGSSKDIEKRFDMLHITPPQVAPEVIRQSPLADTVGWVDVYPDTLQHKAWANVFALGDCTNTPNAKTAAAVRKQVPVVAENLLSQLNTKPLRAVYDGYGSCPLTVERGKIVLAEFVYGGKVQPTFPKWLVDGTKPARLSWFLKEKLLPPLYWYAMLKGHEWLAAPQYRDDIPSDRHAKPSGNSDAS</sequence>
<evidence type="ECO:0000256" key="1">
    <source>
        <dbReference type="SAM" id="Phobius"/>
    </source>
</evidence>
<comment type="caution">
    <text evidence="3">The sequence shown here is derived from an EMBL/GenBank/DDBJ whole genome shotgun (WGS) entry which is preliminary data.</text>
</comment>
<dbReference type="EMBL" id="JAPJDZ010000082">
    <property type="protein sequence ID" value="MDP5137974.1"/>
    <property type="molecule type" value="Genomic_DNA"/>
</dbReference>
<keyword evidence="1" id="KW-1133">Transmembrane helix</keyword>
<dbReference type="PANTHER" id="PTHR10632:SF2">
    <property type="entry name" value="SULFIDE:QUINONE OXIDOREDUCTASE, MITOCHONDRIAL"/>
    <property type="match status" value="1"/>
</dbReference>
<dbReference type="SUPFAM" id="SSF51905">
    <property type="entry name" value="FAD/NAD(P)-binding domain"/>
    <property type="match status" value="2"/>
</dbReference>
<organism evidence="3 4">
    <name type="scientific">Rheinheimera baltica</name>
    <dbReference type="NCBI Taxonomy" id="67576"/>
    <lineage>
        <taxon>Bacteria</taxon>
        <taxon>Pseudomonadati</taxon>
        <taxon>Pseudomonadota</taxon>
        <taxon>Gammaproteobacteria</taxon>
        <taxon>Chromatiales</taxon>
        <taxon>Chromatiaceae</taxon>
        <taxon>Rheinheimera</taxon>
    </lineage>
</organism>
<evidence type="ECO:0000313" key="3">
    <source>
        <dbReference type="EMBL" id="MDP5137974.1"/>
    </source>
</evidence>
<evidence type="ECO:0000259" key="2">
    <source>
        <dbReference type="Pfam" id="PF07992"/>
    </source>
</evidence>
<dbReference type="Gene3D" id="3.50.50.60">
    <property type="entry name" value="FAD/NAD(P)-binding domain"/>
    <property type="match status" value="2"/>
</dbReference>
<keyword evidence="1" id="KW-0812">Transmembrane</keyword>
<feature type="domain" description="FAD/NAD(P)-binding" evidence="2">
    <location>
        <begin position="9"/>
        <end position="133"/>
    </location>
</feature>
<keyword evidence="1" id="KW-0472">Membrane</keyword>
<dbReference type="Proteomes" id="UP001231109">
    <property type="component" value="Unassembled WGS sequence"/>
</dbReference>
<dbReference type="PANTHER" id="PTHR10632">
    <property type="entry name" value="SULFIDE:QUINONE OXIDOREDUCTASE"/>
    <property type="match status" value="1"/>
</dbReference>
<gene>
    <name evidence="3" type="ORF">ORJ04_18655</name>
</gene>
<dbReference type="InterPro" id="IPR023753">
    <property type="entry name" value="FAD/NAD-binding_dom"/>
</dbReference>
<dbReference type="InterPro" id="IPR015904">
    <property type="entry name" value="Sulphide_quinone_reductase"/>
</dbReference>
<evidence type="ECO:0000313" key="4">
    <source>
        <dbReference type="Proteomes" id="UP001231109"/>
    </source>
</evidence>
<dbReference type="RefSeq" id="WP_305977165.1">
    <property type="nucleotide sequence ID" value="NZ_JAPJDZ010000082.1"/>
</dbReference>
<dbReference type="InterPro" id="IPR036188">
    <property type="entry name" value="FAD/NAD-bd_sf"/>
</dbReference>
<reference evidence="3 4" key="1">
    <citation type="submission" date="2022-11" db="EMBL/GenBank/DDBJ databases">
        <title>Viruses from the air-sea interface of a natural surface slick.</title>
        <authorList>
            <person name="Rahlff J."/>
            <person name="Holmfeldt K."/>
        </authorList>
    </citation>
    <scope>NUCLEOTIDE SEQUENCE [LARGE SCALE GENOMIC DNA]</scope>
    <source>
        <strain evidence="3 4">SMS4</strain>
    </source>
</reference>